<evidence type="ECO:0000313" key="2">
    <source>
        <dbReference type="Proteomes" id="UP000269221"/>
    </source>
</evidence>
<evidence type="ECO:0000313" key="1">
    <source>
        <dbReference type="EMBL" id="RMC16388.1"/>
    </source>
</evidence>
<keyword evidence="2" id="KW-1185">Reference proteome</keyword>
<gene>
    <name evidence="1" type="ORF">DUI87_06715</name>
</gene>
<dbReference type="Proteomes" id="UP000269221">
    <property type="component" value="Unassembled WGS sequence"/>
</dbReference>
<name>A0A3M0KSY1_HIRRU</name>
<comment type="caution">
    <text evidence="1">The sequence shown here is derived from an EMBL/GenBank/DDBJ whole genome shotgun (WGS) entry which is preliminary data.</text>
</comment>
<protein>
    <submittedName>
        <fullName evidence="1">Uncharacterized protein</fullName>
    </submittedName>
</protein>
<dbReference type="AlphaFoldDB" id="A0A3M0KSY1"/>
<dbReference type="EMBL" id="QRBI01000103">
    <property type="protein sequence ID" value="RMC16388.1"/>
    <property type="molecule type" value="Genomic_DNA"/>
</dbReference>
<sequence length="131" mass="14420">MKSQSLALGIFSPCPYNFPLSLWEKAYNFSVHVACLVGLDAWHLHVTKQPSCGRVTEQTWPTQQILTAMPQTLTKLNAQTLGEVVTLLDMGIGGGGFGKHSSETQLRLLLTYLTVDLLVMLKAQDTPQMDS</sequence>
<accession>A0A3M0KSY1</accession>
<organism evidence="1 2">
    <name type="scientific">Hirundo rustica rustica</name>
    <dbReference type="NCBI Taxonomy" id="333673"/>
    <lineage>
        <taxon>Eukaryota</taxon>
        <taxon>Metazoa</taxon>
        <taxon>Chordata</taxon>
        <taxon>Craniata</taxon>
        <taxon>Vertebrata</taxon>
        <taxon>Euteleostomi</taxon>
        <taxon>Archelosauria</taxon>
        <taxon>Archosauria</taxon>
        <taxon>Dinosauria</taxon>
        <taxon>Saurischia</taxon>
        <taxon>Theropoda</taxon>
        <taxon>Coelurosauria</taxon>
        <taxon>Aves</taxon>
        <taxon>Neognathae</taxon>
        <taxon>Neoaves</taxon>
        <taxon>Telluraves</taxon>
        <taxon>Australaves</taxon>
        <taxon>Passeriformes</taxon>
        <taxon>Sylvioidea</taxon>
        <taxon>Hirundinidae</taxon>
        <taxon>Hirundo</taxon>
    </lineage>
</organism>
<reference evidence="1 2" key="1">
    <citation type="submission" date="2018-07" db="EMBL/GenBank/DDBJ databases">
        <title>A high quality draft genome assembly of the barn swallow (H. rustica rustica).</title>
        <authorList>
            <person name="Formenti G."/>
            <person name="Chiara M."/>
            <person name="Poveda L."/>
            <person name="Francoijs K.-J."/>
            <person name="Bonisoli-Alquati A."/>
            <person name="Canova L."/>
            <person name="Gianfranceschi L."/>
            <person name="Horner D.S."/>
            <person name="Saino N."/>
        </authorList>
    </citation>
    <scope>NUCLEOTIDE SEQUENCE [LARGE SCALE GENOMIC DNA]</scope>
    <source>
        <strain evidence="1">Chelidonia</strain>
        <tissue evidence="1">Blood</tissue>
    </source>
</reference>
<proteinExistence type="predicted"/>